<dbReference type="GO" id="GO:0004674">
    <property type="term" value="F:protein serine/threonine kinase activity"/>
    <property type="evidence" value="ECO:0007669"/>
    <property type="project" value="UniProtKB-EC"/>
</dbReference>
<keyword evidence="3" id="KW-0418">Kinase</keyword>
<organism evidence="6 7">
    <name type="scientific">Escherichia coli</name>
    <dbReference type="NCBI Taxonomy" id="562"/>
    <lineage>
        <taxon>Bacteria</taxon>
        <taxon>Pseudomonadati</taxon>
        <taxon>Pseudomonadota</taxon>
        <taxon>Gammaproteobacteria</taxon>
        <taxon>Enterobacterales</taxon>
        <taxon>Enterobacteriaceae</taxon>
        <taxon>Escherichia</taxon>
    </lineage>
</organism>
<dbReference type="PANTHER" id="PTHR37419">
    <property type="entry name" value="SERINE/THREONINE-PROTEIN KINASE TOXIN HIPA"/>
    <property type="match status" value="1"/>
</dbReference>
<evidence type="ECO:0000256" key="2">
    <source>
        <dbReference type="ARBA" id="ARBA00022679"/>
    </source>
</evidence>
<evidence type="ECO:0000313" key="7">
    <source>
        <dbReference type="Proteomes" id="UP000255201"/>
    </source>
</evidence>
<dbReference type="Proteomes" id="UP000255201">
    <property type="component" value="Unassembled WGS sequence"/>
</dbReference>
<feature type="domain" description="HipA N-terminal subdomain 1" evidence="5">
    <location>
        <begin position="6"/>
        <end position="103"/>
    </location>
</feature>
<dbReference type="InterPro" id="IPR012893">
    <property type="entry name" value="HipA-like_C"/>
</dbReference>
<evidence type="ECO:0000256" key="3">
    <source>
        <dbReference type="ARBA" id="ARBA00022777"/>
    </source>
</evidence>
<comment type="similarity">
    <text evidence="1">Belongs to the HipA Ser/Thr kinase family.</text>
</comment>
<name>A0A376J785_ECOLX</name>
<evidence type="ECO:0000259" key="4">
    <source>
        <dbReference type="Pfam" id="PF07804"/>
    </source>
</evidence>
<gene>
    <name evidence="6" type="primary">hipA</name>
    <name evidence="6" type="ORF">NCTC10764_02183</name>
</gene>
<dbReference type="InterPro" id="IPR052028">
    <property type="entry name" value="HipA_Ser/Thr_kinase"/>
</dbReference>
<evidence type="ECO:0000259" key="5">
    <source>
        <dbReference type="Pfam" id="PF13657"/>
    </source>
</evidence>
<evidence type="ECO:0000313" key="6">
    <source>
        <dbReference type="EMBL" id="STE55629.1"/>
    </source>
</evidence>
<keyword evidence="2 6" id="KW-0808">Transferase</keyword>
<dbReference type="EC" id="2.7.11.1" evidence="6"/>
<protein>
    <submittedName>
        <fullName evidence="6">Protein hipA</fullName>
        <ecNumber evidence="6">2.7.11.1</ecNumber>
    </submittedName>
</protein>
<feature type="domain" description="HipA-like C-terminal" evidence="4">
    <location>
        <begin position="149"/>
        <end position="297"/>
    </location>
</feature>
<reference evidence="6 7" key="1">
    <citation type="submission" date="2018-06" db="EMBL/GenBank/DDBJ databases">
        <authorList>
            <consortium name="Pathogen Informatics"/>
            <person name="Doyle S."/>
        </authorList>
    </citation>
    <scope>NUCLEOTIDE SEQUENCE [LARGE SCALE GENOMIC DNA]</scope>
    <source>
        <strain evidence="6 7">NCTC10764</strain>
    </source>
</reference>
<evidence type="ECO:0000256" key="1">
    <source>
        <dbReference type="ARBA" id="ARBA00010164"/>
    </source>
</evidence>
<dbReference type="Pfam" id="PF13657">
    <property type="entry name" value="Couple_hipA"/>
    <property type="match status" value="1"/>
</dbReference>
<sequence>MPKLVTWMNNQRVGELTKLANGAHTFKYAPEWLANRYARPLSLSLPLQRGNITSDAVFNFFDNLLPDSPIVRDRIVKRYHAKSRQPFDLLSEIGRDSVGAVTLIPEDETVTHPIMAWEKLTEARLEEVLTAYKADIPLGMIREENDFRISVAGAQEKTALLRIGNDWCIPKGITPTTHIIKLPIGEIRQPNATLDLSQSVDNEYYCLLLAKELGLNVPDAEIIKAGNVRALAVERFDRRWNAERTVLLRLPQEDMCQTFGLPSSVKYESDGGPGIARIMAFLMGSSEALKDRYDFMKYHQNKVTIVSDYCPVFSGPDGQHPTHGQVSCYLQWRRAQPQKAGHRWSRVAARHLVAAPYVRQDNARHQYTCRWLFDCTRCPQSDRAFYRIVQSDFLIPGEALAR</sequence>
<proteinExistence type="inferred from homology"/>
<dbReference type="Pfam" id="PF07804">
    <property type="entry name" value="HipA_C"/>
    <property type="match status" value="1"/>
</dbReference>
<dbReference type="NCBIfam" id="TIGR03071">
    <property type="entry name" value="couple_hipA"/>
    <property type="match status" value="1"/>
</dbReference>
<dbReference type="AlphaFoldDB" id="A0A376J785"/>
<dbReference type="GO" id="GO:0005829">
    <property type="term" value="C:cytosol"/>
    <property type="evidence" value="ECO:0007669"/>
    <property type="project" value="TreeGrafter"/>
</dbReference>
<accession>A0A376J785</accession>
<dbReference type="EMBL" id="UFZL01000001">
    <property type="protein sequence ID" value="STE55629.1"/>
    <property type="molecule type" value="Genomic_DNA"/>
</dbReference>
<dbReference type="InterPro" id="IPR017508">
    <property type="entry name" value="HipA_N1"/>
</dbReference>
<dbReference type="PANTHER" id="PTHR37419:SF1">
    <property type="entry name" value="SERINE_THREONINE-PROTEIN KINASE TOXIN HIPA"/>
    <property type="match status" value="1"/>
</dbReference>